<keyword evidence="3" id="KW-0862">Zinc</keyword>
<dbReference type="Pfam" id="PF23121">
    <property type="entry name" value="SPOC_AIPP2"/>
    <property type="match status" value="1"/>
</dbReference>
<evidence type="ECO:0000256" key="3">
    <source>
        <dbReference type="ARBA" id="ARBA00022833"/>
    </source>
</evidence>
<feature type="domain" description="Zinc finger PHD-type" evidence="7">
    <location>
        <begin position="70"/>
        <end position="117"/>
    </location>
</feature>
<evidence type="ECO:0000256" key="1">
    <source>
        <dbReference type="ARBA" id="ARBA00022723"/>
    </source>
</evidence>
<dbReference type="OrthoDB" id="1932206at2759"/>
<dbReference type="PANTHER" id="PTHR33304:SF55">
    <property type="entry name" value="ZINC FINGER PHD-TYPE DOMAIN-CONTAINING PROTEIN"/>
    <property type="match status" value="1"/>
</dbReference>
<keyword evidence="9" id="KW-1185">Reference proteome</keyword>
<evidence type="ECO:0000256" key="4">
    <source>
        <dbReference type="ARBA" id="ARBA00023015"/>
    </source>
</evidence>
<dbReference type="InterPro" id="IPR011011">
    <property type="entry name" value="Znf_FYVE_PHD"/>
</dbReference>
<evidence type="ECO:0000313" key="9">
    <source>
        <dbReference type="Proteomes" id="UP000604825"/>
    </source>
</evidence>
<dbReference type="InterPro" id="IPR056280">
    <property type="entry name" value="AIPP2-like_SPOC"/>
</dbReference>
<comment type="caution">
    <text evidence="8">The sequence shown here is derived from an EMBL/GenBank/DDBJ whole genome shotgun (WGS) entry which is preliminary data.</text>
</comment>
<dbReference type="InterPro" id="IPR049914">
    <property type="entry name" value="PHD1-3/5-6"/>
</dbReference>
<feature type="compositionally biased region" description="Acidic residues" evidence="6">
    <location>
        <begin position="330"/>
        <end position="346"/>
    </location>
</feature>
<sequence>MPRPYRVPLGTAGVWQCWGCPRRLSWWCCGYRARAAIDLEKHYLCSKKNWPTRLCLKPAVWAAATGNKAVCEVCGAIGYERLLLCCSDCKGGHTHQYCLDKVLFDATLEDWFCDECKQWHNEGSHSRSLEKVSSERPSNHARFDSTSQQPITKRLESATVVGTWGQQKRKSTVVGENLKKKHSSRAKSARKKCIRNKSNMRGKGINRRGIRSKRSSNCTEQLNLSIGQVGSASSSKGVKQPTPVTVNALGYTLGDTGQSHVLKPLEGLARKSMQTPQSLTTDQVYSTSSLEISSKAKFAHEASGTEVEISNTVQNLRKDSPKKRRRLILTDDDEDEEQEEKAEDVQQENVNHQPLKCNEPMVKHRINTEYYVEEAVQTGDINDQNLINGRPMKRRRRYIVENEDEEDIEGAEYALNNASKWSSNDSAKMASLTPVTTDHSHQSRLSDSECTDQQYHICLQPLDEPVWRQNEDLTRLNRIIKSDDALQVTAGIAELLIFPSVLLPEQYHFFQGKHYLWGVFRQRKDILDNGVHVEEQDGSMHATGEGQHQEHNLLDQQDEALYEVSGKETFAVKHVVDAEDQLQVKGHPEVQNDTMKVATSEGITSLSSSWSPAKPDSSKTGSNSSVQPRTECKLHAPGDAEQQEDFTSSPQWNASSTKQSSAAITAEHCIKQAHPDSEPSTTKLFGFITVRTPRSQQLIQEMVSEGAVLFPVPEEIATTDSVTGSSTGVASSALNPDAKHESPQAFDFVSMAMGHSDPAADSEACLELFPVHQEQIGWAPRAEISGEVDLNLSLGKRPPAPSSPQLL</sequence>
<accession>A0A811RE94</accession>
<dbReference type="EMBL" id="CAJGYO010000014">
    <property type="protein sequence ID" value="CAD6268332.1"/>
    <property type="molecule type" value="Genomic_DNA"/>
</dbReference>
<dbReference type="SMART" id="SM00249">
    <property type="entry name" value="PHD"/>
    <property type="match status" value="1"/>
</dbReference>
<feature type="region of interest" description="Disordered" evidence="6">
    <location>
        <begin position="600"/>
        <end position="660"/>
    </location>
</feature>
<reference evidence="8" key="1">
    <citation type="submission" date="2020-10" db="EMBL/GenBank/DDBJ databases">
        <authorList>
            <person name="Han B."/>
            <person name="Lu T."/>
            <person name="Zhao Q."/>
            <person name="Huang X."/>
            <person name="Zhao Y."/>
        </authorList>
    </citation>
    <scope>NUCLEOTIDE SEQUENCE</scope>
</reference>
<gene>
    <name evidence="8" type="ORF">NCGR_LOCUS51637</name>
</gene>
<feature type="region of interest" description="Disordered" evidence="6">
    <location>
        <begin position="318"/>
        <end position="349"/>
    </location>
</feature>
<evidence type="ECO:0000256" key="5">
    <source>
        <dbReference type="ARBA" id="ARBA00023163"/>
    </source>
</evidence>
<dbReference type="GO" id="GO:0140566">
    <property type="term" value="F:histone reader activity"/>
    <property type="evidence" value="ECO:0007669"/>
    <property type="project" value="InterPro"/>
</dbReference>
<feature type="compositionally biased region" description="Low complexity" evidence="6">
    <location>
        <begin position="721"/>
        <end position="733"/>
    </location>
</feature>
<dbReference type="PROSITE" id="PS01359">
    <property type="entry name" value="ZF_PHD_1"/>
    <property type="match status" value="1"/>
</dbReference>
<evidence type="ECO:0000313" key="8">
    <source>
        <dbReference type="EMBL" id="CAD6268332.1"/>
    </source>
</evidence>
<proteinExistence type="predicted"/>
<dbReference type="Gene3D" id="3.30.40.10">
    <property type="entry name" value="Zinc/RING finger domain, C3HC4 (zinc finger)"/>
    <property type="match status" value="1"/>
</dbReference>
<keyword evidence="5" id="KW-0804">Transcription</keyword>
<feature type="compositionally biased region" description="Low complexity" evidence="6">
    <location>
        <begin position="605"/>
        <end position="619"/>
    </location>
</feature>
<name>A0A811RE94_9POAL</name>
<dbReference type="InterPro" id="IPR013083">
    <property type="entry name" value="Znf_RING/FYVE/PHD"/>
</dbReference>
<evidence type="ECO:0000256" key="2">
    <source>
        <dbReference type="ARBA" id="ARBA00022771"/>
    </source>
</evidence>
<dbReference type="InterPro" id="IPR001965">
    <property type="entry name" value="Znf_PHD"/>
</dbReference>
<dbReference type="InterPro" id="IPR019786">
    <property type="entry name" value="Zinc_finger_PHD-type_CS"/>
</dbReference>
<keyword evidence="2" id="KW-0863">Zinc-finger</keyword>
<dbReference type="PANTHER" id="PTHR33304">
    <property type="match status" value="1"/>
</dbReference>
<dbReference type="GO" id="GO:0008270">
    <property type="term" value="F:zinc ion binding"/>
    <property type="evidence" value="ECO:0007669"/>
    <property type="project" value="UniProtKB-KW"/>
</dbReference>
<dbReference type="SUPFAM" id="SSF57903">
    <property type="entry name" value="FYVE/PHD zinc finger"/>
    <property type="match status" value="1"/>
</dbReference>
<evidence type="ECO:0000256" key="6">
    <source>
        <dbReference type="SAM" id="MobiDB-lite"/>
    </source>
</evidence>
<feature type="region of interest" description="Disordered" evidence="6">
    <location>
        <begin position="719"/>
        <end position="738"/>
    </location>
</feature>
<protein>
    <recommendedName>
        <fullName evidence="7">Zinc finger PHD-type domain-containing protein</fullName>
    </recommendedName>
</protein>
<feature type="region of interest" description="Disordered" evidence="6">
    <location>
        <begin position="127"/>
        <end position="147"/>
    </location>
</feature>
<dbReference type="GO" id="GO:0034244">
    <property type="term" value="P:negative regulation of transcription elongation by RNA polymerase II"/>
    <property type="evidence" value="ECO:0007669"/>
    <property type="project" value="InterPro"/>
</dbReference>
<feature type="compositionally biased region" description="Polar residues" evidence="6">
    <location>
        <begin position="645"/>
        <end position="660"/>
    </location>
</feature>
<feature type="compositionally biased region" description="Basic and acidic residues" evidence="6">
    <location>
        <begin position="127"/>
        <end position="143"/>
    </location>
</feature>
<dbReference type="AlphaFoldDB" id="A0A811RE94"/>
<dbReference type="Proteomes" id="UP000604825">
    <property type="component" value="Unassembled WGS sequence"/>
</dbReference>
<keyword evidence="1" id="KW-0479">Metal-binding</keyword>
<evidence type="ECO:0000259" key="7">
    <source>
        <dbReference type="SMART" id="SM00249"/>
    </source>
</evidence>
<keyword evidence="4" id="KW-0805">Transcription regulation</keyword>
<organism evidence="8 9">
    <name type="scientific">Miscanthus lutarioriparius</name>
    <dbReference type="NCBI Taxonomy" id="422564"/>
    <lineage>
        <taxon>Eukaryota</taxon>
        <taxon>Viridiplantae</taxon>
        <taxon>Streptophyta</taxon>
        <taxon>Embryophyta</taxon>
        <taxon>Tracheophyta</taxon>
        <taxon>Spermatophyta</taxon>
        <taxon>Magnoliopsida</taxon>
        <taxon>Liliopsida</taxon>
        <taxon>Poales</taxon>
        <taxon>Poaceae</taxon>
        <taxon>PACMAD clade</taxon>
        <taxon>Panicoideae</taxon>
        <taxon>Andropogonodae</taxon>
        <taxon>Andropogoneae</taxon>
        <taxon>Saccharinae</taxon>
        <taxon>Miscanthus</taxon>
    </lineage>
</organism>